<dbReference type="STRING" id="669874.A0A1E4U1H2"/>
<feature type="region of interest" description="Disordered" evidence="1">
    <location>
        <begin position="116"/>
        <end position="197"/>
    </location>
</feature>
<dbReference type="Pfam" id="PF04979">
    <property type="entry name" value="IPP-2"/>
    <property type="match status" value="1"/>
</dbReference>
<evidence type="ECO:0000313" key="2">
    <source>
        <dbReference type="EMBL" id="ODV97856.1"/>
    </source>
</evidence>
<dbReference type="OrthoDB" id="551302at2759"/>
<feature type="region of interest" description="Disordered" evidence="1">
    <location>
        <begin position="1"/>
        <end position="26"/>
    </location>
</feature>
<dbReference type="PANTHER" id="PTHR12398">
    <property type="entry name" value="PROTEIN PHOSPHATASE INHIBITOR"/>
    <property type="match status" value="1"/>
</dbReference>
<proteinExistence type="predicted"/>
<evidence type="ECO:0008006" key="4">
    <source>
        <dbReference type="Google" id="ProtNLM"/>
    </source>
</evidence>
<feature type="compositionally biased region" description="Polar residues" evidence="1">
    <location>
        <begin position="1"/>
        <end position="11"/>
    </location>
</feature>
<dbReference type="InterPro" id="IPR007062">
    <property type="entry name" value="PPI-2"/>
</dbReference>
<feature type="compositionally biased region" description="Basic and acidic residues" evidence="1">
    <location>
        <begin position="61"/>
        <end position="82"/>
    </location>
</feature>
<accession>A0A1E4U1H2</accession>
<sequence>MSESNSVQHQPTPKGILRNAPPEGTYEQQRIDITKHLDRQKVLENTRLNAKLHALAAGADTNKDDRIRQKIAEQKAKQKENNTNDSDQNGLKEGEHLKWDEVNLYLTEQEKCATMKIDEPKTPYEGGVDPNNDYYRNDNEEDDLDDFKLGEPEVEPVDEEEESLSGGTIIKDPNYKEDEEADEEQPKLSAEERHKKFEQMRKEHYHLKGNVLKQPIQVSDEEEE</sequence>
<gene>
    <name evidence="2" type="ORF">PACTADRAFT_73531</name>
</gene>
<feature type="compositionally biased region" description="Acidic residues" evidence="1">
    <location>
        <begin position="152"/>
        <end position="163"/>
    </location>
</feature>
<evidence type="ECO:0000313" key="3">
    <source>
        <dbReference type="Proteomes" id="UP000094236"/>
    </source>
</evidence>
<dbReference type="AlphaFoldDB" id="A0A1E4U1H2"/>
<keyword evidence="3" id="KW-1185">Reference proteome</keyword>
<dbReference type="Proteomes" id="UP000094236">
    <property type="component" value="Unassembled WGS sequence"/>
</dbReference>
<dbReference type="PANTHER" id="PTHR12398:SF20">
    <property type="entry name" value="PROTEIN PHOSPHATASE 1 REGULATORY INHIBITOR SUBUNIT 2"/>
    <property type="match status" value="1"/>
</dbReference>
<organism evidence="2 3">
    <name type="scientific">Pachysolen tannophilus NRRL Y-2460</name>
    <dbReference type="NCBI Taxonomy" id="669874"/>
    <lineage>
        <taxon>Eukaryota</taxon>
        <taxon>Fungi</taxon>
        <taxon>Dikarya</taxon>
        <taxon>Ascomycota</taxon>
        <taxon>Saccharomycotina</taxon>
        <taxon>Pichiomycetes</taxon>
        <taxon>Pachysolenaceae</taxon>
        <taxon>Pachysolen</taxon>
    </lineage>
</organism>
<dbReference type="EMBL" id="KV454011">
    <property type="protein sequence ID" value="ODV97856.1"/>
    <property type="molecule type" value="Genomic_DNA"/>
</dbReference>
<name>A0A1E4U1H2_PACTA</name>
<evidence type="ECO:0000256" key="1">
    <source>
        <dbReference type="SAM" id="MobiDB-lite"/>
    </source>
</evidence>
<feature type="compositionally biased region" description="Basic and acidic residues" evidence="1">
    <location>
        <begin position="184"/>
        <end position="197"/>
    </location>
</feature>
<reference evidence="3" key="1">
    <citation type="submission" date="2016-05" db="EMBL/GenBank/DDBJ databases">
        <title>Comparative genomics of biotechnologically important yeasts.</title>
        <authorList>
            <consortium name="DOE Joint Genome Institute"/>
            <person name="Riley R."/>
            <person name="Haridas S."/>
            <person name="Wolfe K.H."/>
            <person name="Lopes M.R."/>
            <person name="Hittinger C.T."/>
            <person name="Goker M."/>
            <person name="Salamov A."/>
            <person name="Wisecaver J."/>
            <person name="Long T.M."/>
            <person name="Aerts A.L."/>
            <person name="Barry K."/>
            <person name="Choi C."/>
            <person name="Clum A."/>
            <person name="Coughlan A.Y."/>
            <person name="Deshpande S."/>
            <person name="Douglass A.P."/>
            <person name="Hanson S.J."/>
            <person name="Klenk H.-P."/>
            <person name="Labutti K."/>
            <person name="Lapidus A."/>
            <person name="Lindquist E."/>
            <person name="Lipzen A."/>
            <person name="Meier-Kolthoff J.P."/>
            <person name="Ohm R.A."/>
            <person name="Otillar R.P."/>
            <person name="Pangilinan J."/>
            <person name="Peng Y."/>
            <person name="Rokas A."/>
            <person name="Rosa C.A."/>
            <person name="Scheuner C."/>
            <person name="Sibirny A.A."/>
            <person name="Slot J.C."/>
            <person name="Stielow J.B."/>
            <person name="Sun H."/>
            <person name="Kurtzman C.P."/>
            <person name="Blackwell M."/>
            <person name="Grigoriev I.V."/>
            <person name="Jeffries T.W."/>
        </authorList>
    </citation>
    <scope>NUCLEOTIDE SEQUENCE [LARGE SCALE GENOMIC DNA]</scope>
    <source>
        <strain evidence="3">NRRL Y-2460</strain>
    </source>
</reference>
<dbReference type="GO" id="GO:0004864">
    <property type="term" value="F:protein phosphatase inhibitor activity"/>
    <property type="evidence" value="ECO:0007669"/>
    <property type="project" value="InterPro"/>
</dbReference>
<dbReference type="GO" id="GO:0009966">
    <property type="term" value="P:regulation of signal transduction"/>
    <property type="evidence" value="ECO:0007669"/>
    <property type="project" value="InterPro"/>
</dbReference>
<protein>
    <recommendedName>
        <fullName evidence="4">Protein GLC8</fullName>
    </recommendedName>
</protein>
<feature type="region of interest" description="Disordered" evidence="1">
    <location>
        <begin position="53"/>
        <end position="97"/>
    </location>
</feature>